<gene>
    <name evidence="1" type="ORF">SI8410_10014596</name>
</gene>
<dbReference type="AlphaFoldDB" id="A0A7I8L3I2"/>
<evidence type="ECO:0000313" key="1">
    <source>
        <dbReference type="EMBL" id="CAA7403918.1"/>
    </source>
</evidence>
<accession>A0A7I8L3I2</accession>
<dbReference type="EMBL" id="LR746273">
    <property type="protein sequence ID" value="CAA7403918.1"/>
    <property type="molecule type" value="Genomic_DNA"/>
</dbReference>
<name>A0A7I8L3I2_SPIIN</name>
<evidence type="ECO:0000313" key="2">
    <source>
        <dbReference type="Proteomes" id="UP000663760"/>
    </source>
</evidence>
<protein>
    <submittedName>
        <fullName evidence="1">Uncharacterized protein</fullName>
    </submittedName>
</protein>
<dbReference type="Proteomes" id="UP000663760">
    <property type="component" value="Chromosome 10"/>
</dbReference>
<reference evidence="1" key="1">
    <citation type="submission" date="2020-02" db="EMBL/GenBank/DDBJ databases">
        <authorList>
            <person name="Scholz U."/>
            <person name="Mascher M."/>
            <person name="Fiebig A."/>
        </authorList>
    </citation>
    <scope>NUCLEOTIDE SEQUENCE</scope>
</reference>
<keyword evidence="2" id="KW-1185">Reference proteome</keyword>
<sequence>MTKILSLYLTFAENLSFLLIDSRVKELKFMDLELGLFSKIRAFWIQAPCLIYPLQYYCVMLGDKNSG</sequence>
<proteinExistence type="predicted"/>
<organism evidence="1 2">
    <name type="scientific">Spirodela intermedia</name>
    <name type="common">Intermediate duckweed</name>
    <dbReference type="NCBI Taxonomy" id="51605"/>
    <lineage>
        <taxon>Eukaryota</taxon>
        <taxon>Viridiplantae</taxon>
        <taxon>Streptophyta</taxon>
        <taxon>Embryophyta</taxon>
        <taxon>Tracheophyta</taxon>
        <taxon>Spermatophyta</taxon>
        <taxon>Magnoliopsida</taxon>
        <taxon>Liliopsida</taxon>
        <taxon>Araceae</taxon>
        <taxon>Lemnoideae</taxon>
        <taxon>Spirodela</taxon>
    </lineage>
</organism>